<dbReference type="EMBL" id="BABT02000153">
    <property type="protein sequence ID" value="GAA98495.1"/>
    <property type="molecule type" value="Genomic_DNA"/>
</dbReference>
<protein>
    <submittedName>
        <fullName evidence="1">Uncharacterized protein</fullName>
    </submittedName>
</protein>
<dbReference type="HOGENOM" id="CLU_110340_0_0_1"/>
<reference evidence="1 2" key="1">
    <citation type="journal article" date="2011" name="J. Gen. Appl. Microbiol.">
        <title>Draft genome sequencing of the enigmatic basidiomycete Mixia osmundae.</title>
        <authorList>
            <person name="Nishida H."/>
            <person name="Nagatsuka Y."/>
            <person name="Sugiyama J."/>
        </authorList>
    </citation>
    <scope>NUCLEOTIDE SEQUENCE [LARGE SCALE GENOMIC DNA]</scope>
    <source>
        <strain evidence="2">CBS 9802 / IAM 14324 / JCM 22182 / KY 12970</strain>
    </source>
</reference>
<comment type="caution">
    <text evidence="1">The sequence shown here is derived from an EMBL/GenBank/DDBJ whole genome shotgun (WGS) entry which is preliminary data.</text>
</comment>
<gene>
    <name evidence="1" type="primary">Mo05181</name>
    <name evidence="1" type="ORF">E5Q_05181</name>
</gene>
<dbReference type="Proteomes" id="UP000009131">
    <property type="component" value="Unassembled WGS sequence"/>
</dbReference>
<proteinExistence type="predicted"/>
<evidence type="ECO:0000313" key="2">
    <source>
        <dbReference type="Proteomes" id="UP000009131"/>
    </source>
</evidence>
<reference evidence="1 2" key="2">
    <citation type="journal article" date="2012" name="Open Biol.">
        <title>Characteristics of nucleosomes and linker DNA regions on the genome of the basidiomycete Mixia osmundae revealed by mono- and dinucleosome mapping.</title>
        <authorList>
            <person name="Nishida H."/>
            <person name="Kondo S."/>
            <person name="Matsumoto T."/>
            <person name="Suzuki Y."/>
            <person name="Yoshikawa H."/>
            <person name="Taylor T.D."/>
            <person name="Sugiyama J."/>
        </authorList>
    </citation>
    <scope>NUCLEOTIDE SEQUENCE [LARGE SCALE GENOMIC DNA]</scope>
    <source>
        <strain evidence="2">CBS 9802 / IAM 14324 / JCM 22182 / KY 12970</strain>
    </source>
</reference>
<name>G7E6N5_MIXOS</name>
<organism evidence="1 2">
    <name type="scientific">Mixia osmundae (strain CBS 9802 / IAM 14324 / JCM 22182 / KY 12970)</name>
    <dbReference type="NCBI Taxonomy" id="764103"/>
    <lineage>
        <taxon>Eukaryota</taxon>
        <taxon>Fungi</taxon>
        <taxon>Dikarya</taxon>
        <taxon>Basidiomycota</taxon>
        <taxon>Pucciniomycotina</taxon>
        <taxon>Mixiomycetes</taxon>
        <taxon>Mixiales</taxon>
        <taxon>Mixiaceae</taxon>
        <taxon>Mixia</taxon>
    </lineage>
</organism>
<sequence>MISLKPNHPTLKRGATCQESPKGRSVKCRAQLLQGDPSHAVYEVSQRMTMTLLPNPIAPAWPILQRCCRVYHEVIVHVGLTDRDFRYDDQKARWSCDYDEIFYRKKDEGERGECAKLIPQKGNGACPIRSPQPVFELATTYSGCKTPPPAPQIA</sequence>
<dbReference type="AlphaFoldDB" id="G7E6N5"/>
<accession>G7E6N5</accession>
<evidence type="ECO:0000313" key="1">
    <source>
        <dbReference type="EMBL" id="GAA98495.1"/>
    </source>
</evidence>
<keyword evidence="2" id="KW-1185">Reference proteome</keyword>
<dbReference type="InParanoid" id="G7E6N5"/>